<dbReference type="Pfam" id="PF10861">
    <property type="entry name" value="DUF2784"/>
    <property type="match status" value="1"/>
</dbReference>
<keyword evidence="3" id="KW-1185">Reference proteome</keyword>
<dbReference type="EMBL" id="BMHM01000002">
    <property type="protein sequence ID" value="GGC82817.1"/>
    <property type="molecule type" value="Genomic_DNA"/>
</dbReference>
<accession>A0ABQ1NXZ9</accession>
<organism evidence="2 3">
    <name type="scientific">Vreelandella lutescens</name>
    <dbReference type="NCBI Taxonomy" id="1602943"/>
    <lineage>
        <taxon>Bacteria</taxon>
        <taxon>Pseudomonadati</taxon>
        <taxon>Pseudomonadota</taxon>
        <taxon>Gammaproteobacteria</taxon>
        <taxon>Oceanospirillales</taxon>
        <taxon>Halomonadaceae</taxon>
        <taxon>Vreelandella</taxon>
    </lineage>
</organism>
<feature type="transmembrane region" description="Helical" evidence="1">
    <location>
        <begin position="46"/>
        <end position="64"/>
    </location>
</feature>
<proteinExistence type="predicted"/>
<sequence length="133" mass="15376">MPSSWLLILADVVLVLHVLFVAFVVAGLGAVYLGHWRRWAWVYHRPFRLLHLSAIGYVVLQAWWGMVCPLTTWEMALRAEAGVATYAGSFIQHWLHRVLYFTAPEWVFVVVYTLFGGLVLASWWLVPPRARQR</sequence>
<feature type="transmembrane region" description="Helical" evidence="1">
    <location>
        <begin position="6"/>
        <end position="34"/>
    </location>
</feature>
<dbReference type="InterPro" id="IPR021218">
    <property type="entry name" value="DUF2784"/>
</dbReference>
<evidence type="ECO:0000313" key="2">
    <source>
        <dbReference type="EMBL" id="GGC82817.1"/>
    </source>
</evidence>
<keyword evidence="1" id="KW-0472">Membrane</keyword>
<protein>
    <recommendedName>
        <fullName evidence="4">DUF2784 domain-containing protein</fullName>
    </recommendedName>
</protein>
<evidence type="ECO:0000313" key="3">
    <source>
        <dbReference type="Proteomes" id="UP000597301"/>
    </source>
</evidence>
<comment type="caution">
    <text evidence="2">The sequence shown here is derived from an EMBL/GenBank/DDBJ whole genome shotgun (WGS) entry which is preliminary data.</text>
</comment>
<dbReference type="Proteomes" id="UP000597301">
    <property type="component" value="Unassembled WGS sequence"/>
</dbReference>
<name>A0ABQ1NXZ9_9GAMM</name>
<evidence type="ECO:0008006" key="4">
    <source>
        <dbReference type="Google" id="ProtNLM"/>
    </source>
</evidence>
<gene>
    <name evidence="2" type="ORF">GCM10011382_11170</name>
</gene>
<keyword evidence="1" id="KW-1133">Transmembrane helix</keyword>
<reference evidence="3" key="1">
    <citation type="journal article" date="2019" name="Int. J. Syst. Evol. Microbiol.">
        <title>The Global Catalogue of Microorganisms (GCM) 10K type strain sequencing project: providing services to taxonomists for standard genome sequencing and annotation.</title>
        <authorList>
            <consortium name="The Broad Institute Genomics Platform"/>
            <consortium name="The Broad Institute Genome Sequencing Center for Infectious Disease"/>
            <person name="Wu L."/>
            <person name="Ma J."/>
        </authorList>
    </citation>
    <scope>NUCLEOTIDE SEQUENCE [LARGE SCALE GENOMIC DNA]</scope>
    <source>
        <strain evidence="3">CGMCC 1.15122</strain>
    </source>
</reference>
<feature type="transmembrane region" description="Helical" evidence="1">
    <location>
        <begin position="106"/>
        <end position="126"/>
    </location>
</feature>
<evidence type="ECO:0000256" key="1">
    <source>
        <dbReference type="SAM" id="Phobius"/>
    </source>
</evidence>
<keyword evidence="1" id="KW-0812">Transmembrane</keyword>
<dbReference type="RefSeq" id="WP_188638517.1">
    <property type="nucleotide sequence ID" value="NZ_BMHM01000002.1"/>
</dbReference>